<dbReference type="PANTHER" id="PTHR30461:SF23">
    <property type="entry name" value="DNA RECOMBINASE-RELATED"/>
    <property type="match status" value="1"/>
</dbReference>
<dbReference type="GO" id="GO:0003677">
    <property type="term" value="F:DNA binding"/>
    <property type="evidence" value="ECO:0007669"/>
    <property type="project" value="InterPro"/>
</dbReference>
<dbReference type="SMART" id="SM00857">
    <property type="entry name" value="Resolvase"/>
    <property type="match status" value="1"/>
</dbReference>
<dbReference type="OrthoDB" id="158624at2"/>
<dbReference type="KEGG" id="kbs:EPA93_43380"/>
<feature type="coiled-coil region" evidence="1">
    <location>
        <begin position="461"/>
        <end position="488"/>
    </location>
</feature>
<dbReference type="InterPro" id="IPR036162">
    <property type="entry name" value="Resolvase-like_N_sf"/>
</dbReference>
<dbReference type="InterPro" id="IPR006119">
    <property type="entry name" value="Resolv_N"/>
</dbReference>
<sequence>MTTNNDYPYSDFNLREARRQQLLTMYSKHRGKRALLLTRVSTGGQSHDAQERVIREMLIELLDLQLDEKRHVKHNTYTGLDYRYNEVLDEILDMAENHEFEVLCLDVLDRGLGRKGVSREIFRAQLRELGIHILTTEPSDHSDDDSLEGQLMRLLKGYKAEEEINDFVRRSKNAIRHKALGEPEKGVPPQVIGNGTRFYGYKFVLNSQGKRGLLELNNDVVLVDRKGVTWSEVRVIAFAFRCAKRRIPLRRICRRLNAIGIPAPSISIGKKYKSKGIQEAKPIWQVAVLSRMLRNRRFSGKHVVNQYHTERVPGKKSRRYRKTAPESQIIVPVPGIVSVELQEEVIANLQRNQKVSRRNNKQSTLTLLRGGLGKCGNCGRNLSTQVRYNYYRGERINEPVNIYRCSTKSSGTLHCCKGCYYFASVLDEAVWKKALEIIEKPSIVDEAIERRKTSDPTASRRRQISKKIAEIRTERDNLQTNLLRLIREQKLDRNTEDVLTNRLKDLDREEKDYHSELLDDEKIYREWTKAQEDLEKIRKRCARERERMSDPNYKPSYQTKRDFVELLGITVTLWEKGHNPRYKISVNSDDIAVQLRSR</sequence>
<dbReference type="GO" id="GO:0000150">
    <property type="term" value="F:DNA strand exchange activity"/>
    <property type="evidence" value="ECO:0007669"/>
    <property type="project" value="InterPro"/>
</dbReference>
<dbReference type="RefSeq" id="WP_129893528.1">
    <property type="nucleotide sequence ID" value="NZ_CP035758.1"/>
</dbReference>
<gene>
    <name evidence="3" type="ORF">EPA93_43380</name>
</gene>
<dbReference type="Proteomes" id="UP000290365">
    <property type="component" value="Chromosome"/>
</dbReference>
<evidence type="ECO:0000313" key="3">
    <source>
        <dbReference type="EMBL" id="QBD82459.1"/>
    </source>
</evidence>
<dbReference type="InterPro" id="IPR038109">
    <property type="entry name" value="DNA_bind_recomb_sf"/>
</dbReference>
<dbReference type="AlphaFoldDB" id="A0A4P6K2T0"/>
<accession>A0A4P6K2T0</accession>
<dbReference type="InterPro" id="IPR011109">
    <property type="entry name" value="DNA_bind_recombinase_dom"/>
</dbReference>
<dbReference type="Pfam" id="PF00239">
    <property type="entry name" value="Resolvase"/>
    <property type="match status" value="1"/>
</dbReference>
<feature type="domain" description="Resolvase/invertase-type recombinase catalytic" evidence="2">
    <location>
        <begin position="34"/>
        <end position="188"/>
    </location>
</feature>
<evidence type="ECO:0000256" key="1">
    <source>
        <dbReference type="SAM" id="Coils"/>
    </source>
</evidence>
<keyword evidence="1" id="KW-0175">Coiled coil</keyword>
<dbReference type="Gene3D" id="3.90.1750.20">
    <property type="entry name" value="Putative Large Serine Recombinase, Chain B, Domain 2"/>
    <property type="match status" value="1"/>
</dbReference>
<dbReference type="EMBL" id="CP035758">
    <property type="protein sequence ID" value="QBD82459.1"/>
    <property type="molecule type" value="Genomic_DNA"/>
</dbReference>
<protein>
    <recommendedName>
        <fullName evidence="2">Resolvase/invertase-type recombinase catalytic domain-containing protein</fullName>
    </recommendedName>
</protein>
<keyword evidence="4" id="KW-1185">Reference proteome</keyword>
<evidence type="ECO:0000259" key="2">
    <source>
        <dbReference type="SMART" id="SM00857"/>
    </source>
</evidence>
<dbReference type="SUPFAM" id="SSF53041">
    <property type="entry name" value="Resolvase-like"/>
    <property type="match status" value="1"/>
</dbReference>
<proteinExistence type="predicted"/>
<organism evidence="3 4">
    <name type="scientific">Ktedonosporobacter rubrisoli</name>
    <dbReference type="NCBI Taxonomy" id="2509675"/>
    <lineage>
        <taxon>Bacteria</taxon>
        <taxon>Bacillati</taxon>
        <taxon>Chloroflexota</taxon>
        <taxon>Ktedonobacteria</taxon>
        <taxon>Ktedonobacterales</taxon>
        <taxon>Ktedonosporobacteraceae</taxon>
        <taxon>Ktedonosporobacter</taxon>
    </lineage>
</organism>
<dbReference type="InterPro" id="IPR050639">
    <property type="entry name" value="SSR_resolvase"/>
</dbReference>
<name>A0A4P6K2T0_KTERU</name>
<dbReference type="Pfam" id="PF07508">
    <property type="entry name" value="Recombinase"/>
    <property type="match status" value="1"/>
</dbReference>
<dbReference type="Gene3D" id="3.40.50.1390">
    <property type="entry name" value="Resolvase, N-terminal catalytic domain"/>
    <property type="match status" value="1"/>
</dbReference>
<dbReference type="PANTHER" id="PTHR30461">
    <property type="entry name" value="DNA-INVERTASE FROM LAMBDOID PROPHAGE"/>
    <property type="match status" value="1"/>
</dbReference>
<evidence type="ECO:0000313" key="4">
    <source>
        <dbReference type="Proteomes" id="UP000290365"/>
    </source>
</evidence>
<reference evidence="3 4" key="1">
    <citation type="submission" date="2019-01" db="EMBL/GenBank/DDBJ databases">
        <title>Ktedonosporobacter rubrisoli SCAWS-G2.</title>
        <authorList>
            <person name="Huang Y."/>
            <person name="Yan B."/>
        </authorList>
    </citation>
    <scope>NUCLEOTIDE SEQUENCE [LARGE SCALE GENOMIC DNA]</scope>
    <source>
        <strain evidence="3 4">SCAWS-G2</strain>
    </source>
</reference>